<sequence length="43" mass="5030">MMLGFVAFLSMEFQHESLHVAGHDPDIVRQFWIGPKRGRGFKR</sequence>
<proteinExistence type="predicted"/>
<dbReference type="PATRIC" id="fig|991778.3.peg.817"/>
<name>F2AM81_RHOBT</name>
<protein>
    <submittedName>
        <fullName evidence="1">Uncharacterized protein</fullName>
    </submittedName>
</protein>
<dbReference type="AlphaFoldDB" id="F2AM81"/>
<reference evidence="1 2" key="1">
    <citation type="journal article" date="2013" name="Mar. Genomics">
        <title>Expression of sulfatases in Rhodopirellula baltica and the diversity of sulfatases in the genus Rhodopirellula.</title>
        <authorList>
            <person name="Wegner C.E."/>
            <person name="Richter-Heitmann T."/>
            <person name="Klindworth A."/>
            <person name="Klockow C."/>
            <person name="Richter M."/>
            <person name="Achstetter T."/>
            <person name="Glockner F.O."/>
            <person name="Harder J."/>
        </authorList>
    </citation>
    <scope>NUCLEOTIDE SEQUENCE [LARGE SCALE GENOMIC DNA]</scope>
    <source>
        <strain evidence="1 2">WH47</strain>
    </source>
</reference>
<organism evidence="1 2">
    <name type="scientific">Rhodopirellula baltica WH47</name>
    <dbReference type="NCBI Taxonomy" id="991778"/>
    <lineage>
        <taxon>Bacteria</taxon>
        <taxon>Pseudomonadati</taxon>
        <taxon>Planctomycetota</taxon>
        <taxon>Planctomycetia</taxon>
        <taxon>Pirellulales</taxon>
        <taxon>Pirellulaceae</taxon>
        <taxon>Rhodopirellula</taxon>
    </lineage>
</organism>
<dbReference type="Proteomes" id="UP000006222">
    <property type="component" value="Unassembled WGS sequence"/>
</dbReference>
<gene>
    <name evidence="1" type="ORF">RBWH47_02641</name>
</gene>
<accession>F2AM81</accession>
<comment type="caution">
    <text evidence="1">The sequence shown here is derived from an EMBL/GenBank/DDBJ whole genome shotgun (WGS) entry which is preliminary data.</text>
</comment>
<evidence type="ECO:0000313" key="1">
    <source>
        <dbReference type="EMBL" id="EGF29233.1"/>
    </source>
</evidence>
<evidence type="ECO:0000313" key="2">
    <source>
        <dbReference type="Proteomes" id="UP000006222"/>
    </source>
</evidence>
<dbReference type="EMBL" id="AFAR01000047">
    <property type="protein sequence ID" value="EGF29233.1"/>
    <property type="molecule type" value="Genomic_DNA"/>
</dbReference>